<reference evidence="3" key="1">
    <citation type="submission" date="2020-02" db="EMBL/GenBank/DDBJ databases">
        <authorList>
            <person name="Meier V. D."/>
        </authorList>
    </citation>
    <scope>NUCLEOTIDE SEQUENCE</scope>
    <source>
        <strain evidence="3">AVDCRST_MAG74</strain>
    </source>
</reference>
<dbReference type="Pfam" id="PF25183">
    <property type="entry name" value="OMP_b-brl_4"/>
    <property type="match status" value="1"/>
</dbReference>
<evidence type="ECO:0000259" key="2">
    <source>
        <dbReference type="Pfam" id="PF25183"/>
    </source>
</evidence>
<dbReference type="InterPro" id="IPR057601">
    <property type="entry name" value="Oar-like_b-barrel"/>
</dbReference>
<sequence length="108" mass="11895">MNPLAFVAPAVGRQGNLERNSLRSFSVRQIDLAIRRTFGLGERFKIQFRGEAFNVFNWTNFGFPAASCATNCNVAGFGVPTSTLGRTLSGNMATNQTGPSRRDDFFVR</sequence>
<gene>
    <name evidence="3" type="ORF">AVDCRST_MAG74-3907</name>
</gene>
<name>A0A6J4Q3M6_9BACT</name>
<evidence type="ECO:0000313" key="3">
    <source>
        <dbReference type="EMBL" id="CAA9433661.1"/>
    </source>
</evidence>
<feature type="compositionally biased region" description="Polar residues" evidence="1">
    <location>
        <begin position="89"/>
        <end position="99"/>
    </location>
</feature>
<organism evidence="3">
    <name type="scientific">uncultured Pyrinomonadaceae bacterium</name>
    <dbReference type="NCBI Taxonomy" id="2283094"/>
    <lineage>
        <taxon>Bacteria</taxon>
        <taxon>Pseudomonadati</taxon>
        <taxon>Acidobacteriota</taxon>
        <taxon>Blastocatellia</taxon>
        <taxon>Blastocatellales</taxon>
        <taxon>Pyrinomonadaceae</taxon>
        <taxon>environmental samples</taxon>
    </lineage>
</organism>
<evidence type="ECO:0000256" key="1">
    <source>
        <dbReference type="SAM" id="MobiDB-lite"/>
    </source>
</evidence>
<feature type="region of interest" description="Disordered" evidence="1">
    <location>
        <begin position="89"/>
        <end position="108"/>
    </location>
</feature>
<feature type="domain" description="TonB-dependent transporter Oar-like beta-barrel" evidence="2">
    <location>
        <begin position="1"/>
        <end position="83"/>
    </location>
</feature>
<accession>A0A6J4Q3M6</accession>
<dbReference type="AlphaFoldDB" id="A0A6J4Q3M6"/>
<dbReference type="EMBL" id="CADCUR010000317">
    <property type="protein sequence ID" value="CAA9433661.1"/>
    <property type="molecule type" value="Genomic_DNA"/>
</dbReference>
<proteinExistence type="predicted"/>
<protein>
    <recommendedName>
        <fullName evidence="2">TonB-dependent transporter Oar-like beta-barrel domain-containing protein</fullName>
    </recommendedName>
</protein>